<accession>A0A6A6GNC4</accession>
<name>A0A6A6GNC4_9PEZI</name>
<keyword evidence="2" id="KW-1185">Reference proteome</keyword>
<proteinExistence type="predicted"/>
<gene>
    <name evidence="1" type="ORF">BDZ85DRAFT_279020</name>
</gene>
<protein>
    <submittedName>
        <fullName evidence="1">Uncharacterized protein</fullName>
    </submittedName>
</protein>
<dbReference type="Proteomes" id="UP000799538">
    <property type="component" value="Unassembled WGS sequence"/>
</dbReference>
<dbReference type="EMBL" id="ML992502">
    <property type="protein sequence ID" value="KAF2227128.1"/>
    <property type="molecule type" value="Genomic_DNA"/>
</dbReference>
<evidence type="ECO:0000313" key="1">
    <source>
        <dbReference type="EMBL" id="KAF2227128.1"/>
    </source>
</evidence>
<dbReference type="AlphaFoldDB" id="A0A6A6GNC4"/>
<sequence>MNSIHLDPLSRPGSLARLLWAFEMRLEVDEMGGKREADVWAYNDSENMRPLPFAGRFVVRSEKIKEVLVREAGEARERLRRWDGETEWTVKGAAEGGLMV</sequence>
<reference evidence="2" key="1">
    <citation type="journal article" date="2020" name="Stud. Mycol.">
        <title>101 Dothideomycetes genomes: A test case for predicting lifestyles and emergence of pathogens.</title>
        <authorList>
            <person name="Haridas S."/>
            <person name="Albert R."/>
            <person name="Binder M."/>
            <person name="Bloem J."/>
            <person name="LaButti K."/>
            <person name="Salamov A."/>
            <person name="Andreopoulos B."/>
            <person name="Baker S."/>
            <person name="Barry K."/>
            <person name="Bills G."/>
            <person name="Bluhm B."/>
            <person name="Cannon C."/>
            <person name="Castanera R."/>
            <person name="Culley D."/>
            <person name="Daum C."/>
            <person name="Ezra D."/>
            <person name="Gonzalez J."/>
            <person name="Henrissat B."/>
            <person name="Kuo A."/>
            <person name="Liang C."/>
            <person name="Lipzen A."/>
            <person name="Lutzoni F."/>
            <person name="Magnuson J."/>
            <person name="Mondo S."/>
            <person name="Nolan M."/>
            <person name="Ohm R."/>
            <person name="Pangilinan J."/>
            <person name="Park H.-J."/>
            <person name="Ramirez L."/>
            <person name="Alfaro M."/>
            <person name="Sun H."/>
            <person name="Tritt A."/>
            <person name="Yoshinaga Y."/>
            <person name="Zwiers L.-H."/>
            <person name="Turgeon B."/>
            <person name="Goodwin S."/>
            <person name="Spatafora J."/>
            <person name="Crous P."/>
            <person name="Grigoriev I."/>
        </authorList>
    </citation>
    <scope>NUCLEOTIDE SEQUENCE [LARGE SCALE GENOMIC DNA]</scope>
    <source>
        <strain evidence="2">CECT 20119</strain>
    </source>
</reference>
<evidence type="ECO:0000313" key="2">
    <source>
        <dbReference type="Proteomes" id="UP000799538"/>
    </source>
</evidence>
<organism evidence="1 2">
    <name type="scientific">Elsinoe ampelina</name>
    <dbReference type="NCBI Taxonomy" id="302913"/>
    <lineage>
        <taxon>Eukaryota</taxon>
        <taxon>Fungi</taxon>
        <taxon>Dikarya</taxon>
        <taxon>Ascomycota</taxon>
        <taxon>Pezizomycotina</taxon>
        <taxon>Dothideomycetes</taxon>
        <taxon>Dothideomycetidae</taxon>
        <taxon>Myriangiales</taxon>
        <taxon>Elsinoaceae</taxon>
        <taxon>Elsinoe</taxon>
    </lineage>
</organism>